<sequence>MEETNKQYIQRMTGTKGKIFTPTG</sequence>
<dbReference type="EMBL" id="LAZR01060011">
    <property type="protein sequence ID" value="KKK66579.1"/>
    <property type="molecule type" value="Genomic_DNA"/>
</dbReference>
<accession>A0A0F8ZJJ0</accession>
<comment type="caution">
    <text evidence="1">The sequence shown here is derived from an EMBL/GenBank/DDBJ whole genome shotgun (WGS) entry which is preliminary data.</text>
</comment>
<gene>
    <name evidence="1" type="ORF">LCGC14_2962690</name>
</gene>
<protein>
    <submittedName>
        <fullName evidence="1">Uncharacterized protein</fullName>
    </submittedName>
</protein>
<reference evidence="1" key="1">
    <citation type="journal article" date="2015" name="Nature">
        <title>Complex archaea that bridge the gap between prokaryotes and eukaryotes.</title>
        <authorList>
            <person name="Spang A."/>
            <person name="Saw J.H."/>
            <person name="Jorgensen S.L."/>
            <person name="Zaremba-Niedzwiedzka K."/>
            <person name="Martijn J."/>
            <person name="Lind A.E."/>
            <person name="van Eijk R."/>
            <person name="Schleper C."/>
            <person name="Guy L."/>
            <person name="Ettema T.J."/>
        </authorList>
    </citation>
    <scope>NUCLEOTIDE SEQUENCE</scope>
</reference>
<evidence type="ECO:0000313" key="1">
    <source>
        <dbReference type="EMBL" id="KKK66579.1"/>
    </source>
</evidence>
<feature type="non-terminal residue" evidence="1">
    <location>
        <position position="24"/>
    </location>
</feature>
<dbReference type="AlphaFoldDB" id="A0A0F8ZJJ0"/>
<proteinExistence type="predicted"/>
<organism evidence="1">
    <name type="scientific">marine sediment metagenome</name>
    <dbReference type="NCBI Taxonomy" id="412755"/>
    <lineage>
        <taxon>unclassified sequences</taxon>
        <taxon>metagenomes</taxon>
        <taxon>ecological metagenomes</taxon>
    </lineage>
</organism>
<name>A0A0F8ZJJ0_9ZZZZ</name>